<dbReference type="InterPro" id="IPR004046">
    <property type="entry name" value="GST_C"/>
</dbReference>
<proteinExistence type="predicted"/>
<evidence type="ECO:0000313" key="2">
    <source>
        <dbReference type="EMBL" id="KAF9337441.1"/>
    </source>
</evidence>
<dbReference type="Gene3D" id="1.20.1050.10">
    <property type="match status" value="1"/>
</dbReference>
<dbReference type="Pfam" id="PF14497">
    <property type="entry name" value="GST_C_3"/>
    <property type="match status" value="2"/>
</dbReference>
<name>A0A9P5SWR6_9FUNG</name>
<dbReference type="GO" id="GO:0006749">
    <property type="term" value="P:glutathione metabolic process"/>
    <property type="evidence" value="ECO:0007669"/>
    <property type="project" value="TreeGrafter"/>
</dbReference>
<comment type="caution">
    <text evidence="2">The sequence shown here is derived from an EMBL/GenBank/DDBJ whole genome shotgun (WGS) entry which is preliminary data.</text>
</comment>
<dbReference type="InterPro" id="IPR010987">
    <property type="entry name" value="Glutathione-S-Trfase_C-like"/>
</dbReference>
<dbReference type="SUPFAM" id="SSF47616">
    <property type="entry name" value="GST C-terminal domain-like"/>
    <property type="match status" value="2"/>
</dbReference>
<feature type="domain" description="GST C-terminal" evidence="1">
    <location>
        <begin position="67"/>
        <end position="223"/>
    </location>
</feature>
<organism evidence="2 3">
    <name type="scientific">Podila minutissima</name>
    <dbReference type="NCBI Taxonomy" id="64525"/>
    <lineage>
        <taxon>Eukaryota</taxon>
        <taxon>Fungi</taxon>
        <taxon>Fungi incertae sedis</taxon>
        <taxon>Mucoromycota</taxon>
        <taxon>Mortierellomycotina</taxon>
        <taxon>Mortierellomycetes</taxon>
        <taxon>Mortierellales</taxon>
        <taxon>Mortierellaceae</taxon>
        <taxon>Podila</taxon>
    </lineage>
</organism>
<sequence length="419" mass="47714">MDPLPSLPKLPFHTSVPSAEKTKVLADPNKTFTLVYWEIASVGSTAREMLAAYCPKSKWTHEAVEVILSEAMIVDQYLAEELGLLGDNKYESWTILAFNSSIHYLMKRSFIAFAKKDHVGRKTGRESFMAGALSKFIRDHEFHLRSNGNNGHYVGNRLSLADIHLANAVHYFQTFPCGKMIEEVFRESEPIWKVVETVLAKPEIAAWRKTAEFKLLREVRSNALHHSDVSSTDMSKALSDPNRSFTLVYWEIEVVLAEAMVIDVYLAGDFGLLGDNKYEELTIKAFNSSSHFLMERFSRLLVSTAERKQNIKTFIDIFLPKFISAAHRFLTVVLRSYYVQLSLADIHLANVVHLFQTMPFGKRIDDVFSKSEPICKVVATVLANPEIAAWRNSDEFKRLEKCSHKWYAPFTIADSSTEE</sequence>
<evidence type="ECO:0000259" key="1">
    <source>
        <dbReference type="PROSITE" id="PS50405"/>
    </source>
</evidence>
<dbReference type="PANTHER" id="PTHR11571">
    <property type="entry name" value="GLUTATHIONE S-TRANSFERASE"/>
    <property type="match status" value="1"/>
</dbReference>
<accession>A0A9P5SWR6</accession>
<dbReference type="GO" id="GO:0004364">
    <property type="term" value="F:glutathione transferase activity"/>
    <property type="evidence" value="ECO:0007669"/>
    <property type="project" value="TreeGrafter"/>
</dbReference>
<dbReference type="PROSITE" id="PS50405">
    <property type="entry name" value="GST_CTER"/>
    <property type="match status" value="1"/>
</dbReference>
<dbReference type="Gene3D" id="1.20.1050.130">
    <property type="match status" value="1"/>
</dbReference>
<keyword evidence="3" id="KW-1185">Reference proteome</keyword>
<dbReference type="EMBL" id="JAAAUY010000026">
    <property type="protein sequence ID" value="KAF9337441.1"/>
    <property type="molecule type" value="Genomic_DNA"/>
</dbReference>
<protein>
    <recommendedName>
        <fullName evidence="1">GST C-terminal domain-containing protein</fullName>
    </recommendedName>
</protein>
<reference evidence="2" key="1">
    <citation type="journal article" date="2020" name="Fungal Divers.">
        <title>Resolving the Mortierellaceae phylogeny through synthesis of multi-gene phylogenetics and phylogenomics.</title>
        <authorList>
            <person name="Vandepol N."/>
            <person name="Liber J."/>
            <person name="Desiro A."/>
            <person name="Na H."/>
            <person name="Kennedy M."/>
            <person name="Barry K."/>
            <person name="Grigoriev I.V."/>
            <person name="Miller A.N."/>
            <person name="O'Donnell K."/>
            <person name="Stajich J.E."/>
            <person name="Bonito G."/>
        </authorList>
    </citation>
    <scope>NUCLEOTIDE SEQUENCE</scope>
    <source>
        <strain evidence="2">NVP1</strain>
    </source>
</reference>
<dbReference type="PANTHER" id="PTHR11571:SF150">
    <property type="entry name" value="GLUTATHIONE S-TRANSFERASE"/>
    <property type="match status" value="1"/>
</dbReference>
<gene>
    <name evidence="2" type="ORF">BG006_004675</name>
</gene>
<dbReference type="InterPro" id="IPR036282">
    <property type="entry name" value="Glutathione-S-Trfase_C_sf"/>
</dbReference>
<evidence type="ECO:0000313" key="3">
    <source>
        <dbReference type="Proteomes" id="UP000696485"/>
    </source>
</evidence>
<dbReference type="AlphaFoldDB" id="A0A9P5SWR6"/>
<dbReference type="Proteomes" id="UP000696485">
    <property type="component" value="Unassembled WGS sequence"/>
</dbReference>
<dbReference type="InterPro" id="IPR050213">
    <property type="entry name" value="GST_superfamily"/>
</dbReference>